<dbReference type="Gene3D" id="3.40.50.970">
    <property type="match status" value="2"/>
</dbReference>
<reference evidence="3" key="1">
    <citation type="journal article" date="2014" name="Front. Microbiol.">
        <title>High frequency of phylogenetically diverse reductive dehalogenase-homologous genes in deep subseafloor sedimentary metagenomes.</title>
        <authorList>
            <person name="Kawai M."/>
            <person name="Futagami T."/>
            <person name="Toyoda A."/>
            <person name="Takaki Y."/>
            <person name="Nishi S."/>
            <person name="Hori S."/>
            <person name="Arai W."/>
            <person name="Tsubouchi T."/>
            <person name="Morono Y."/>
            <person name="Uchiyama I."/>
            <person name="Ito T."/>
            <person name="Fujiyama A."/>
            <person name="Inagaki F."/>
            <person name="Takami H."/>
        </authorList>
    </citation>
    <scope>NUCLEOTIDE SEQUENCE</scope>
    <source>
        <strain evidence="3">Expedition CK06-06</strain>
    </source>
</reference>
<dbReference type="InterPro" id="IPR051479">
    <property type="entry name" value="PorB-like"/>
</dbReference>
<evidence type="ECO:0000259" key="2">
    <source>
        <dbReference type="Pfam" id="PF02775"/>
    </source>
</evidence>
<dbReference type="Pfam" id="PF02775">
    <property type="entry name" value="TPP_enzyme_C"/>
    <property type="match status" value="1"/>
</dbReference>
<dbReference type="AlphaFoldDB" id="X1EIW1"/>
<dbReference type="GO" id="GO:0030976">
    <property type="term" value="F:thiamine pyrophosphate binding"/>
    <property type="evidence" value="ECO:0007669"/>
    <property type="project" value="InterPro"/>
</dbReference>
<gene>
    <name evidence="3" type="ORF">S03H2_17554</name>
</gene>
<dbReference type="GO" id="GO:0016491">
    <property type="term" value="F:oxidoreductase activity"/>
    <property type="evidence" value="ECO:0007669"/>
    <property type="project" value="UniProtKB-KW"/>
</dbReference>
<evidence type="ECO:0000313" key="3">
    <source>
        <dbReference type="EMBL" id="GAH32522.1"/>
    </source>
</evidence>
<dbReference type="CDD" id="cd03376">
    <property type="entry name" value="TPP_PFOR_porB_like"/>
    <property type="match status" value="1"/>
</dbReference>
<dbReference type="PANTHER" id="PTHR42897">
    <property type="entry name" value="PYRUVATE SYNTHASE SUBUNIT PORB"/>
    <property type="match status" value="1"/>
</dbReference>
<feature type="domain" description="Thiamine pyrophosphate enzyme TPP-binding" evidence="2">
    <location>
        <begin position="58"/>
        <end position="197"/>
    </location>
</feature>
<proteinExistence type="predicted"/>
<dbReference type="SUPFAM" id="SSF52518">
    <property type="entry name" value="Thiamin diphosphate-binding fold (THDP-binding)"/>
    <property type="match status" value="1"/>
</dbReference>
<evidence type="ECO:0000256" key="1">
    <source>
        <dbReference type="ARBA" id="ARBA00023002"/>
    </source>
</evidence>
<protein>
    <recommendedName>
        <fullName evidence="2">Thiamine pyrophosphate enzyme TPP-binding domain-containing protein</fullName>
    </recommendedName>
</protein>
<sequence length="286" mass="31540">EQEILNPGHLACQGCGGTLAMRYALKALGRKTIIVLPACCWTVIDGPFPYSSAGVPLFHTAFETAASVGSGVSAALEMKGKKNINVLSWAGDGGTMDIGIQALSGAVERGDNLLYVCYDNEAYMNTGIQRSSSTPYGAWTSTTPVKTFKKSPKKNMVEIMVAHRISYTATANIAYPEDFISKLRIAEKMPGTKFIQILSPCPSGWKYPSNLTVKVARLAFETCIFPLYQVTNGKYKVKKPANKKPVSEYLRLQKRFKHLDAEQINKIQQNVSSSWKELLKKEEIWG</sequence>
<feature type="non-terminal residue" evidence="3">
    <location>
        <position position="1"/>
    </location>
</feature>
<dbReference type="NCBIfam" id="NF008818">
    <property type="entry name" value="PRK11864.1"/>
    <property type="match status" value="1"/>
</dbReference>
<dbReference type="EMBL" id="BARU01009064">
    <property type="protein sequence ID" value="GAH32522.1"/>
    <property type="molecule type" value="Genomic_DNA"/>
</dbReference>
<dbReference type="InterPro" id="IPR029061">
    <property type="entry name" value="THDP-binding"/>
</dbReference>
<keyword evidence="1" id="KW-0560">Oxidoreductase</keyword>
<name>X1EIW1_9ZZZZ</name>
<dbReference type="PANTHER" id="PTHR42897:SF2">
    <property type="entry name" value="PYRUVATE SYNTHASE SUBUNIT PORB"/>
    <property type="match status" value="1"/>
</dbReference>
<dbReference type="InterPro" id="IPR011766">
    <property type="entry name" value="TPP_enzyme_TPP-bd"/>
</dbReference>
<accession>X1EIW1</accession>
<comment type="caution">
    <text evidence="3">The sequence shown here is derived from an EMBL/GenBank/DDBJ whole genome shotgun (WGS) entry which is preliminary data.</text>
</comment>
<organism evidence="3">
    <name type="scientific">marine sediment metagenome</name>
    <dbReference type="NCBI Taxonomy" id="412755"/>
    <lineage>
        <taxon>unclassified sequences</taxon>
        <taxon>metagenomes</taxon>
        <taxon>ecological metagenomes</taxon>
    </lineage>
</organism>